<dbReference type="EMBL" id="RJVU01027559">
    <property type="protein sequence ID" value="ROL49098.1"/>
    <property type="molecule type" value="Genomic_DNA"/>
</dbReference>
<keyword evidence="2" id="KW-1185">Reference proteome</keyword>
<evidence type="ECO:0000313" key="2">
    <source>
        <dbReference type="Proteomes" id="UP000281406"/>
    </source>
</evidence>
<evidence type="ECO:0000313" key="1">
    <source>
        <dbReference type="EMBL" id="ROL49098.1"/>
    </source>
</evidence>
<name>A0A3N0YTS7_ANAGA</name>
<dbReference type="Proteomes" id="UP000281406">
    <property type="component" value="Unassembled WGS sequence"/>
</dbReference>
<gene>
    <name evidence="1" type="ORF">DPX16_16713</name>
</gene>
<reference evidence="1 2" key="1">
    <citation type="submission" date="2018-10" db="EMBL/GenBank/DDBJ databases">
        <title>Genome assembly for a Yunnan-Guizhou Plateau 3E fish, Anabarilius grahami (Regan), and its evolutionary and genetic applications.</title>
        <authorList>
            <person name="Jiang W."/>
        </authorList>
    </citation>
    <scope>NUCLEOTIDE SEQUENCE [LARGE SCALE GENOMIC DNA]</scope>
    <source>
        <strain evidence="1">AG-KIZ</strain>
        <tissue evidence="1">Muscle</tissue>
    </source>
</reference>
<comment type="caution">
    <text evidence="1">The sequence shown here is derived from an EMBL/GenBank/DDBJ whole genome shotgun (WGS) entry which is preliminary data.</text>
</comment>
<protein>
    <submittedName>
        <fullName evidence="1">Uncharacterized protein</fullName>
    </submittedName>
</protein>
<proteinExistence type="predicted"/>
<organism evidence="1 2">
    <name type="scientific">Anabarilius grahami</name>
    <name type="common">Kanglang fish</name>
    <name type="synonym">Barilius grahami</name>
    <dbReference type="NCBI Taxonomy" id="495550"/>
    <lineage>
        <taxon>Eukaryota</taxon>
        <taxon>Metazoa</taxon>
        <taxon>Chordata</taxon>
        <taxon>Craniata</taxon>
        <taxon>Vertebrata</taxon>
        <taxon>Euteleostomi</taxon>
        <taxon>Actinopterygii</taxon>
        <taxon>Neopterygii</taxon>
        <taxon>Teleostei</taxon>
        <taxon>Ostariophysi</taxon>
        <taxon>Cypriniformes</taxon>
        <taxon>Xenocyprididae</taxon>
        <taxon>Xenocypridinae</taxon>
        <taxon>Xenocypridinae incertae sedis</taxon>
        <taxon>Anabarilius</taxon>
    </lineage>
</organism>
<dbReference type="AlphaFoldDB" id="A0A3N0YTS7"/>
<sequence>MKACVNLLLPNPSPCSGHYVASPLQPTPRRRRGASCNAHPLALSPVLGPGWAKPLRGFRLGFGPARYLSFYVLRPLLHLPELSNHRLNGCAKNLRRESHIGMYQRIGIPNKAPLLLPLPAPCISHLFPPHLLGQKMEEGLHRER</sequence>
<accession>A0A3N0YTS7</accession>